<dbReference type="Proteomes" id="UP001152561">
    <property type="component" value="Unassembled WGS sequence"/>
</dbReference>
<sequence>MPLMAKSQKCVGLTVVASPKEERSPFTRHQISHTPKIPGGRTSSQSFFRLPPHKAHQLCLDESICVPNFADYAEAQSRLSWPE</sequence>
<evidence type="ECO:0000256" key="1">
    <source>
        <dbReference type="SAM" id="MobiDB-lite"/>
    </source>
</evidence>
<evidence type="ECO:0000313" key="3">
    <source>
        <dbReference type="Proteomes" id="UP001152561"/>
    </source>
</evidence>
<reference evidence="3" key="1">
    <citation type="journal article" date="2023" name="Proc. Natl. Acad. Sci. U.S.A.">
        <title>Genomic and structural basis for evolution of tropane alkaloid biosynthesis.</title>
        <authorList>
            <person name="Wanga Y.-J."/>
            <person name="Taina T."/>
            <person name="Yua J.-Y."/>
            <person name="Lia J."/>
            <person name="Xua B."/>
            <person name="Chenc J."/>
            <person name="D'Auriad J.C."/>
            <person name="Huanga J.-P."/>
            <person name="Huanga S.-X."/>
        </authorList>
    </citation>
    <scope>NUCLEOTIDE SEQUENCE [LARGE SCALE GENOMIC DNA]</scope>
    <source>
        <strain evidence="3">cv. KIB-2019</strain>
    </source>
</reference>
<dbReference type="AlphaFoldDB" id="A0A9Q1MV47"/>
<keyword evidence="3" id="KW-1185">Reference proteome</keyword>
<protein>
    <submittedName>
        <fullName evidence="2">Uncharacterized protein</fullName>
    </submittedName>
</protein>
<organism evidence="2 3">
    <name type="scientific">Anisodus acutangulus</name>
    <dbReference type="NCBI Taxonomy" id="402998"/>
    <lineage>
        <taxon>Eukaryota</taxon>
        <taxon>Viridiplantae</taxon>
        <taxon>Streptophyta</taxon>
        <taxon>Embryophyta</taxon>
        <taxon>Tracheophyta</taxon>
        <taxon>Spermatophyta</taxon>
        <taxon>Magnoliopsida</taxon>
        <taxon>eudicotyledons</taxon>
        <taxon>Gunneridae</taxon>
        <taxon>Pentapetalae</taxon>
        <taxon>asterids</taxon>
        <taxon>lamiids</taxon>
        <taxon>Solanales</taxon>
        <taxon>Solanaceae</taxon>
        <taxon>Solanoideae</taxon>
        <taxon>Hyoscyameae</taxon>
        <taxon>Anisodus</taxon>
    </lineage>
</organism>
<evidence type="ECO:0000313" key="2">
    <source>
        <dbReference type="EMBL" id="KAJ8568721.1"/>
    </source>
</evidence>
<feature type="region of interest" description="Disordered" evidence="1">
    <location>
        <begin position="21"/>
        <end position="47"/>
    </location>
</feature>
<comment type="caution">
    <text evidence="2">The sequence shown here is derived from an EMBL/GenBank/DDBJ whole genome shotgun (WGS) entry which is preliminary data.</text>
</comment>
<gene>
    <name evidence="2" type="ORF">K7X08_030943</name>
</gene>
<dbReference type="EMBL" id="JAJAGQ010000003">
    <property type="protein sequence ID" value="KAJ8568721.1"/>
    <property type="molecule type" value="Genomic_DNA"/>
</dbReference>
<accession>A0A9Q1MV47</accession>
<name>A0A9Q1MV47_9SOLA</name>
<proteinExistence type="predicted"/>